<dbReference type="Proteomes" id="UP001141806">
    <property type="component" value="Unassembled WGS sequence"/>
</dbReference>
<feature type="compositionally biased region" description="Basic residues" evidence="4">
    <location>
        <begin position="76"/>
        <end position="85"/>
    </location>
</feature>
<dbReference type="PROSITE" id="PS01031">
    <property type="entry name" value="SHSP"/>
    <property type="match status" value="1"/>
</dbReference>
<dbReference type="InterPro" id="IPR002068">
    <property type="entry name" value="A-crystallin/Hsp20_dom"/>
</dbReference>
<dbReference type="SUPFAM" id="SSF49764">
    <property type="entry name" value="HSP20-like chaperones"/>
    <property type="match status" value="1"/>
</dbReference>
<comment type="caution">
    <text evidence="6">The sequence shown here is derived from an EMBL/GenBank/DDBJ whole genome shotgun (WGS) entry which is preliminary data.</text>
</comment>
<keyword evidence="1" id="KW-0346">Stress response</keyword>
<evidence type="ECO:0000256" key="4">
    <source>
        <dbReference type="SAM" id="MobiDB-lite"/>
    </source>
</evidence>
<evidence type="ECO:0000313" key="6">
    <source>
        <dbReference type="EMBL" id="KAJ4958324.1"/>
    </source>
</evidence>
<feature type="region of interest" description="Disordered" evidence="4">
    <location>
        <begin position="53"/>
        <end position="85"/>
    </location>
</feature>
<dbReference type="OrthoDB" id="1431247at2759"/>
<feature type="domain" description="SHSP" evidence="5">
    <location>
        <begin position="138"/>
        <end position="250"/>
    </location>
</feature>
<reference evidence="6" key="1">
    <citation type="journal article" date="2023" name="Plant J.">
        <title>The genome of the king protea, Protea cynaroides.</title>
        <authorList>
            <person name="Chang J."/>
            <person name="Duong T.A."/>
            <person name="Schoeman C."/>
            <person name="Ma X."/>
            <person name="Roodt D."/>
            <person name="Barker N."/>
            <person name="Li Z."/>
            <person name="Van de Peer Y."/>
            <person name="Mizrachi E."/>
        </authorList>
    </citation>
    <scope>NUCLEOTIDE SEQUENCE</scope>
    <source>
        <tissue evidence="6">Young leaves</tissue>
    </source>
</reference>
<dbReference type="Gene3D" id="2.60.40.790">
    <property type="match status" value="1"/>
</dbReference>
<dbReference type="AlphaFoldDB" id="A0A9Q0JZI4"/>
<evidence type="ECO:0000259" key="5">
    <source>
        <dbReference type="PROSITE" id="PS01031"/>
    </source>
</evidence>
<sequence>MAVARLALNNLQQRVSFSSLFNTQIGNRKMVATQQQRWGSELLRRFSATASEKVSSDDKSSQQGREVAVSDEGSSKKSKLFPSRRRKGQWRRGLWRNENRDLTPFSRDLMPFSLNEFFPFPTGLENALLEATENLNRLFQNFSLSPANLIGRIKEDDDAYRLSYDLPGLTKEEVKITIEDGYLVIKGEHKEEKEDSDESAASYRYYNTSIFLPEDAKVDEIKAELKDGVLTITIPRTEKPKKDVKEVNID</sequence>
<dbReference type="CDD" id="cd06464">
    <property type="entry name" value="ACD_sHsps-like"/>
    <property type="match status" value="1"/>
</dbReference>
<keyword evidence="7" id="KW-1185">Reference proteome</keyword>
<organism evidence="6 7">
    <name type="scientific">Protea cynaroides</name>
    <dbReference type="NCBI Taxonomy" id="273540"/>
    <lineage>
        <taxon>Eukaryota</taxon>
        <taxon>Viridiplantae</taxon>
        <taxon>Streptophyta</taxon>
        <taxon>Embryophyta</taxon>
        <taxon>Tracheophyta</taxon>
        <taxon>Spermatophyta</taxon>
        <taxon>Magnoliopsida</taxon>
        <taxon>Proteales</taxon>
        <taxon>Proteaceae</taxon>
        <taxon>Protea</taxon>
    </lineage>
</organism>
<name>A0A9Q0JZI4_9MAGN</name>
<gene>
    <name evidence="6" type="ORF">NE237_025435</name>
</gene>
<accession>A0A9Q0JZI4</accession>
<dbReference type="InterPro" id="IPR044587">
    <property type="entry name" value="HSP21-like"/>
</dbReference>
<evidence type="ECO:0000313" key="7">
    <source>
        <dbReference type="Proteomes" id="UP001141806"/>
    </source>
</evidence>
<dbReference type="Pfam" id="PF00011">
    <property type="entry name" value="HSP20"/>
    <property type="match status" value="1"/>
</dbReference>
<evidence type="ECO:0000256" key="1">
    <source>
        <dbReference type="ARBA" id="ARBA00023016"/>
    </source>
</evidence>
<dbReference type="GO" id="GO:0009408">
    <property type="term" value="P:response to heat"/>
    <property type="evidence" value="ECO:0007669"/>
    <property type="project" value="InterPro"/>
</dbReference>
<comment type="similarity">
    <text evidence="2 3">Belongs to the small heat shock protein (HSP20) family.</text>
</comment>
<dbReference type="PANTHER" id="PTHR46733:SF3">
    <property type="entry name" value="26.5 KDA HEAT SHOCK PROTEIN, MITOCHONDRIAL"/>
    <property type="match status" value="1"/>
</dbReference>
<proteinExistence type="inferred from homology"/>
<protein>
    <recommendedName>
        <fullName evidence="5">SHSP domain-containing protein</fullName>
    </recommendedName>
</protein>
<dbReference type="PANTHER" id="PTHR46733">
    <property type="entry name" value="26.5 KDA HEAT SHOCK PROTEIN, MITOCHONDRIAL"/>
    <property type="match status" value="1"/>
</dbReference>
<evidence type="ECO:0000256" key="3">
    <source>
        <dbReference type="RuleBase" id="RU003616"/>
    </source>
</evidence>
<dbReference type="EMBL" id="JAMYWD010000010">
    <property type="protein sequence ID" value="KAJ4958324.1"/>
    <property type="molecule type" value="Genomic_DNA"/>
</dbReference>
<evidence type="ECO:0000256" key="2">
    <source>
        <dbReference type="PROSITE-ProRule" id="PRU00285"/>
    </source>
</evidence>
<dbReference type="InterPro" id="IPR008978">
    <property type="entry name" value="HSP20-like_chaperone"/>
</dbReference>